<proteinExistence type="predicted"/>
<organism evidence="1">
    <name type="scientific">Arion vulgaris</name>
    <dbReference type="NCBI Taxonomy" id="1028688"/>
    <lineage>
        <taxon>Eukaryota</taxon>
        <taxon>Metazoa</taxon>
        <taxon>Spiralia</taxon>
        <taxon>Lophotrochozoa</taxon>
        <taxon>Mollusca</taxon>
        <taxon>Gastropoda</taxon>
        <taxon>Heterobranchia</taxon>
        <taxon>Euthyneura</taxon>
        <taxon>Panpulmonata</taxon>
        <taxon>Eupulmonata</taxon>
        <taxon>Stylommatophora</taxon>
        <taxon>Helicina</taxon>
        <taxon>Arionoidea</taxon>
        <taxon>Arionidae</taxon>
        <taxon>Arion</taxon>
    </lineage>
</organism>
<reference evidence="1" key="1">
    <citation type="submission" date="2014-12" db="EMBL/GenBank/DDBJ databases">
        <title>Insight into the proteome of Arion vulgaris.</title>
        <authorList>
            <person name="Aradska J."/>
            <person name="Bulat T."/>
            <person name="Smidak R."/>
            <person name="Sarate P."/>
            <person name="Gangsoo J."/>
            <person name="Sialana F."/>
            <person name="Bilban M."/>
            <person name="Lubec G."/>
        </authorList>
    </citation>
    <scope>NUCLEOTIDE SEQUENCE</scope>
    <source>
        <tissue evidence="1">Skin</tissue>
    </source>
</reference>
<gene>
    <name evidence="1" type="primary">ORF140422</name>
</gene>
<evidence type="ECO:0000313" key="1">
    <source>
        <dbReference type="EMBL" id="CEK84059.1"/>
    </source>
</evidence>
<sequence>MSDGRTFCTANLQLVLDSMDTLCFIDTCKHDLTSWITDKENWEWMAKARQTTVMDNSIRNKYTITYGGGKKEHRDHPIYQLHLQQGLSLQNMPLQPQ</sequence>
<protein>
    <submittedName>
        <fullName evidence="1">Uncharacterized protein</fullName>
    </submittedName>
</protein>
<dbReference type="AlphaFoldDB" id="A0A0B7ASQ6"/>
<accession>A0A0B7ASQ6</accession>
<name>A0A0B7ASQ6_9EUPU</name>
<dbReference type="EMBL" id="HACG01037194">
    <property type="protein sequence ID" value="CEK84059.1"/>
    <property type="molecule type" value="Transcribed_RNA"/>
</dbReference>